<dbReference type="GO" id="GO:0046983">
    <property type="term" value="F:protein dimerization activity"/>
    <property type="evidence" value="ECO:0007669"/>
    <property type="project" value="InterPro"/>
</dbReference>
<reference evidence="1 2" key="1">
    <citation type="submission" date="2019-03" db="EMBL/GenBank/DDBJ databases">
        <authorList>
            <person name="Jensen L."/>
            <person name="Storgaard J."/>
            <person name="Sulaj E."/>
            <person name="Schramm A."/>
            <person name="Marshall I.P.G."/>
        </authorList>
    </citation>
    <scope>NUCLEOTIDE SEQUENCE [LARGE SCALE GENOMIC DNA]</scope>
    <source>
        <strain evidence="1 2">2017H2G3</strain>
    </source>
</reference>
<sequence length="54" mass="6404">MNKITLEQLVLRRINKIREEMILTAHETGIDSIETLKSSQKLDRLIYLHLLHFS</sequence>
<dbReference type="AlphaFoldDB" id="A0A4R1AMY8"/>
<dbReference type="InterPro" id="IPR018540">
    <property type="entry name" value="Spo0E-like"/>
</dbReference>
<dbReference type="InterPro" id="IPR036638">
    <property type="entry name" value="HLH_DNA-bd_sf"/>
</dbReference>
<dbReference type="Gene3D" id="4.10.280.10">
    <property type="entry name" value="Helix-loop-helix DNA-binding domain"/>
    <property type="match status" value="1"/>
</dbReference>
<dbReference type="RefSeq" id="WP_082631932.1">
    <property type="nucleotide sequence ID" value="NZ_CP183326.1"/>
</dbReference>
<organism evidence="1 2">
    <name type="scientific">Cytobacillus praedii</name>
    <dbReference type="NCBI Taxonomy" id="1742358"/>
    <lineage>
        <taxon>Bacteria</taxon>
        <taxon>Bacillati</taxon>
        <taxon>Bacillota</taxon>
        <taxon>Bacilli</taxon>
        <taxon>Bacillales</taxon>
        <taxon>Bacillaceae</taxon>
        <taxon>Cytobacillus</taxon>
    </lineage>
</organism>
<dbReference type="EMBL" id="SJTH01000096">
    <property type="protein sequence ID" value="TCJ00978.1"/>
    <property type="molecule type" value="Genomic_DNA"/>
</dbReference>
<evidence type="ECO:0000313" key="1">
    <source>
        <dbReference type="EMBL" id="TCJ00978.1"/>
    </source>
</evidence>
<dbReference type="Proteomes" id="UP000293846">
    <property type="component" value="Unassembled WGS sequence"/>
</dbReference>
<dbReference type="OrthoDB" id="2973153at2"/>
<dbReference type="GO" id="GO:0043937">
    <property type="term" value="P:regulation of sporulation"/>
    <property type="evidence" value="ECO:0007669"/>
    <property type="project" value="InterPro"/>
</dbReference>
<proteinExistence type="predicted"/>
<dbReference type="Pfam" id="PF09388">
    <property type="entry name" value="SpoOE-like"/>
    <property type="match status" value="1"/>
</dbReference>
<comment type="caution">
    <text evidence="1">The sequence shown here is derived from an EMBL/GenBank/DDBJ whole genome shotgun (WGS) entry which is preliminary data.</text>
</comment>
<dbReference type="SUPFAM" id="SSF140500">
    <property type="entry name" value="BAS1536-like"/>
    <property type="match status" value="1"/>
</dbReference>
<keyword evidence="2" id="KW-1185">Reference proteome</keyword>
<evidence type="ECO:0000313" key="2">
    <source>
        <dbReference type="Proteomes" id="UP000293846"/>
    </source>
</evidence>
<accession>A0A4R1AMY8</accession>
<name>A0A4R1AMY8_9BACI</name>
<gene>
    <name evidence="1" type="ORF">E0Y62_26305</name>
</gene>
<protein>
    <submittedName>
        <fullName evidence="1">Aspartyl-phosphate phosphatase Spo0E family protein</fullName>
    </submittedName>
</protein>
<dbReference type="InterPro" id="IPR037208">
    <property type="entry name" value="Spo0E-like_sf"/>
</dbReference>